<proteinExistence type="predicted"/>
<reference evidence="3" key="1">
    <citation type="submission" date="2015-09" db="EMBL/GenBank/DDBJ databases">
        <authorList>
            <consortium name="Pathogen Informatics"/>
        </authorList>
    </citation>
    <scope>NUCLEOTIDE SEQUENCE [LARGE SCALE GENOMIC DNA]</scope>
    <source>
        <strain evidence="3">Lake Konstanz</strain>
    </source>
</reference>
<feature type="transmembrane region" description="Helical" evidence="1">
    <location>
        <begin position="286"/>
        <end position="304"/>
    </location>
</feature>
<keyword evidence="3" id="KW-1185">Reference proteome</keyword>
<accession>A0A0S4J0F2</accession>
<dbReference type="Proteomes" id="UP000051952">
    <property type="component" value="Unassembled WGS sequence"/>
</dbReference>
<feature type="transmembrane region" description="Helical" evidence="1">
    <location>
        <begin position="158"/>
        <end position="176"/>
    </location>
</feature>
<sequence>MQNTTLSASSFHGGIPTINNSAAVIGGAAYIANSYNFTPAVNHGVPQHQGHVFVEHNNGMFVPLNVHNQIENKKIQDQQTSGIGSFGGGGATWNFHEDAKDYRERLESVMRFLARLRDMVNGLASGFAFFKIMELYTNADARADNSIFLASYETGVDIVPKCFLFLCILLLVLSLLPMGFDFAMESLAAITFGTQFSANAQRSTLHQQQQHRSLGGMNDISVAVSGVSSAGGAHSGAAPPPAGVSGSGGQFGRFTSALAANTYQRLFRFLGWSNPTDSPFRHLLQVRFLAFLSALAMTILEIAVVDQRSLPLVDSLSSSSVSTLHAAIIARAAVLLVSWLFSLKDF</sequence>
<dbReference type="EMBL" id="CYKH01000766">
    <property type="protein sequence ID" value="CUG35224.1"/>
    <property type="molecule type" value="Genomic_DNA"/>
</dbReference>
<organism evidence="2 3">
    <name type="scientific">Bodo saltans</name>
    <name type="common">Flagellated protozoan</name>
    <dbReference type="NCBI Taxonomy" id="75058"/>
    <lineage>
        <taxon>Eukaryota</taxon>
        <taxon>Discoba</taxon>
        <taxon>Euglenozoa</taxon>
        <taxon>Kinetoplastea</taxon>
        <taxon>Metakinetoplastina</taxon>
        <taxon>Eubodonida</taxon>
        <taxon>Bodonidae</taxon>
        <taxon>Bodo</taxon>
    </lineage>
</organism>
<keyword evidence="1 2" id="KW-0812">Transmembrane</keyword>
<feature type="transmembrane region" description="Helical" evidence="1">
    <location>
        <begin position="324"/>
        <end position="343"/>
    </location>
</feature>
<evidence type="ECO:0000313" key="2">
    <source>
        <dbReference type="EMBL" id="CUG35224.1"/>
    </source>
</evidence>
<feature type="transmembrane region" description="Helical" evidence="1">
    <location>
        <begin position="120"/>
        <end position="138"/>
    </location>
</feature>
<dbReference type="AlphaFoldDB" id="A0A0S4J0F2"/>
<evidence type="ECO:0000313" key="3">
    <source>
        <dbReference type="Proteomes" id="UP000051952"/>
    </source>
</evidence>
<name>A0A0S4J0F2_BODSA</name>
<protein>
    <submittedName>
        <fullName evidence="2">Transmembrane protein, putative</fullName>
    </submittedName>
</protein>
<dbReference type="VEuPathDB" id="TriTrypDB:BSAL_78080"/>
<keyword evidence="1" id="KW-1133">Transmembrane helix</keyword>
<evidence type="ECO:0000256" key="1">
    <source>
        <dbReference type="SAM" id="Phobius"/>
    </source>
</evidence>
<gene>
    <name evidence="2" type="ORF">BSAL_78080</name>
</gene>
<keyword evidence="1" id="KW-0472">Membrane</keyword>